<proteinExistence type="predicted"/>
<protein>
    <submittedName>
        <fullName evidence="1">Uncharacterized protein</fullName>
    </submittedName>
</protein>
<comment type="caution">
    <text evidence="1">The sequence shown here is derived from an EMBL/GenBank/DDBJ whole genome shotgun (WGS) entry which is preliminary data.</text>
</comment>
<reference evidence="1" key="1">
    <citation type="submission" date="2023-05" db="EMBL/GenBank/DDBJ databases">
        <authorList>
            <person name="Stuckert A."/>
        </authorList>
    </citation>
    <scope>NUCLEOTIDE SEQUENCE</scope>
</reference>
<dbReference type="EMBL" id="CATNWA010015167">
    <property type="protein sequence ID" value="CAI9580182.1"/>
    <property type="molecule type" value="Genomic_DNA"/>
</dbReference>
<evidence type="ECO:0000313" key="2">
    <source>
        <dbReference type="Proteomes" id="UP001162483"/>
    </source>
</evidence>
<dbReference type="Proteomes" id="UP001162483">
    <property type="component" value="Unassembled WGS sequence"/>
</dbReference>
<keyword evidence="2" id="KW-1185">Reference proteome</keyword>
<gene>
    <name evidence="1" type="ORF">SPARVUS_LOCUS9248165</name>
</gene>
<name>A0ABN9E5X5_9NEOB</name>
<evidence type="ECO:0000313" key="1">
    <source>
        <dbReference type="EMBL" id="CAI9580182.1"/>
    </source>
</evidence>
<organism evidence="1 2">
    <name type="scientific">Staurois parvus</name>
    <dbReference type="NCBI Taxonomy" id="386267"/>
    <lineage>
        <taxon>Eukaryota</taxon>
        <taxon>Metazoa</taxon>
        <taxon>Chordata</taxon>
        <taxon>Craniata</taxon>
        <taxon>Vertebrata</taxon>
        <taxon>Euteleostomi</taxon>
        <taxon>Amphibia</taxon>
        <taxon>Batrachia</taxon>
        <taxon>Anura</taxon>
        <taxon>Neobatrachia</taxon>
        <taxon>Ranoidea</taxon>
        <taxon>Ranidae</taxon>
        <taxon>Staurois</taxon>
    </lineage>
</organism>
<accession>A0ABN9E5X5</accession>
<sequence>MHSPKKKNTSLAIHPKLSICRCMSYQEIVRGHCKKGRIREVRIKQNF</sequence>